<feature type="domain" description="HNH nuclease" evidence="1">
    <location>
        <begin position="110"/>
        <end position="186"/>
    </location>
</feature>
<dbReference type="Pfam" id="PF13391">
    <property type="entry name" value="HNH_2"/>
    <property type="match status" value="1"/>
</dbReference>
<evidence type="ECO:0000259" key="1">
    <source>
        <dbReference type="Pfam" id="PF13391"/>
    </source>
</evidence>
<keyword evidence="3" id="KW-0540">Nuclease</keyword>
<dbReference type="OrthoDB" id="3433692at2759"/>
<feature type="domain" description="DUF7881" evidence="2">
    <location>
        <begin position="9"/>
        <end position="72"/>
    </location>
</feature>
<proteinExistence type="predicted"/>
<dbReference type="AlphaFoldDB" id="A0A9P7YEG3"/>
<dbReference type="Pfam" id="PF25324">
    <property type="entry name" value="DUF7881"/>
    <property type="match status" value="1"/>
</dbReference>
<sequence length="288" mass="33470">MPPRDRSRGRNVHIYDAKDRATVLGDLILTNGVTNTNFYSMVEIIILFTSDFELRDEGDTKIDRNDDPFQPGILYQCYRIEPWLVRTISHDTRTRVKSFCDAIRSRDRRCVISGKRAVGAYRDDWTGFEAAHIFPLAYESYWREYSYDRWITIRQELGGTINSVQNGMLLNSAIHQLFDSYNLSINSDVWIIYVCLAGKYLDQEFLDDPQRPVHQLLRWHFRQAVLANMRGAGEPRFEHDFPPGSDIVGDILYGPKSVERMEFELFNRLAAQVEIVLLKYTIKQEAAG</sequence>
<dbReference type="InterPro" id="IPR003615">
    <property type="entry name" value="HNH_nuc"/>
</dbReference>
<evidence type="ECO:0000313" key="4">
    <source>
        <dbReference type="Proteomes" id="UP000824998"/>
    </source>
</evidence>
<keyword evidence="3" id="KW-0378">Hydrolase</keyword>
<dbReference type="GO" id="GO:0004519">
    <property type="term" value="F:endonuclease activity"/>
    <property type="evidence" value="ECO:0007669"/>
    <property type="project" value="UniProtKB-KW"/>
</dbReference>
<dbReference type="InterPro" id="IPR057203">
    <property type="entry name" value="DUF7881"/>
</dbReference>
<dbReference type="Proteomes" id="UP000824998">
    <property type="component" value="Unassembled WGS sequence"/>
</dbReference>
<gene>
    <name evidence="3" type="ORF">BJ875DRAFT_506193</name>
</gene>
<protein>
    <submittedName>
        <fullName evidence="3">HNH endonuclease-domain-containing protein</fullName>
    </submittedName>
</protein>
<organism evidence="3 4">
    <name type="scientific">Amylocarpus encephaloides</name>
    <dbReference type="NCBI Taxonomy" id="45428"/>
    <lineage>
        <taxon>Eukaryota</taxon>
        <taxon>Fungi</taxon>
        <taxon>Dikarya</taxon>
        <taxon>Ascomycota</taxon>
        <taxon>Pezizomycotina</taxon>
        <taxon>Leotiomycetes</taxon>
        <taxon>Helotiales</taxon>
        <taxon>Helotiales incertae sedis</taxon>
        <taxon>Amylocarpus</taxon>
    </lineage>
</organism>
<dbReference type="EMBL" id="MU251562">
    <property type="protein sequence ID" value="KAG9232165.1"/>
    <property type="molecule type" value="Genomic_DNA"/>
</dbReference>
<reference evidence="3" key="1">
    <citation type="journal article" date="2021" name="IMA Fungus">
        <title>Genomic characterization of three marine fungi, including Emericellopsis atlantica sp. nov. with signatures of a generalist lifestyle and marine biomass degradation.</title>
        <authorList>
            <person name="Hagestad O.C."/>
            <person name="Hou L."/>
            <person name="Andersen J.H."/>
            <person name="Hansen E.H."/>
            <person name="Altermark B."/>
            <person name="Li C."/>
            <person name="Kuhnert E."/>
            <person name="Cox R.J."/>
            <person name="Crous P.W."/>
            <person name="Spatafora J.W."/>
            <person name="Lail K."/>
            <person name="Amirebrahimi M."/>
            <person name="Lipzen A."/>
            <person name="Pangilinan J."/>
            <person name="Andreopoulos W."/>
            <person name="Hayes R.D."/>
            <person name="Ng V."/>
            <person name="Grigoriev I.V."/>
            <person name="Jackson S.A."/>
            <person name="Sutton T.D.S."/>
            <person name="Dobson A.D.W."/>
            <person name="Rama T."/>
        </authorList>
    </citation>
    <scope>NUCLEOTIDE SEQUENCE</scope>
    <source>
        <strain evidence="3">TRa018bII</strain>
    </source>
</reference>
<keyword evidence="4" id="KW-1185">Reference proteome</keyword>
<name>A0A9P7YEG3_9HELO</name>
<keyword evidence="3" id="KW-0255">Endonuclease</keyword>
<accession>A0A9P7YEG3</accession>
<evidence type="ECO:0000259" key="2">
    <source>
        <dbReference type="Pfam" id="PF25324"/>
    </source>
</evidence>
<comment type="caution">
    <text evidence="3">The sequence shown here is derived from an EMBL/GenBank/DDBJ whole genome shotgun (WGS) entry which is preliminary data.</text>
</comment>
<evidence type="ECO:0000313" key="3">
    <source>
        <dbReference type="EMBL" id="KAG9232165.1"/>
    </source>
</evidence>